<sequence length="885" mass="97693">MNPTTNIKPKAKFSSRNLSAVFKAPLRTKPLSDNATGSLQRPNSRMLVLGRAAVAPPAPLNTPSMKRESQVVDVHVSLVPTSSNWAESVEKQQNIETPEIGPAPADVVALPEAPDKVWTPESVAEHLHTRNTPARPKFAIESSGRWGDDAVEQDIVQSNIRRQRQKEKEFPDLKEAAEETQIHHGPGEGYTRATDRSPSIDSQQPEQHHGRATGRWAHFNEQQEMHRPIQDNRWSHDRYEGHRWPHHGEDRWSRSRYDRDEDDRWSRGHHYRHNDDYGRDRPPYESSNDTISPVPNDSHTHFSRSDARFDLLVAGDRDRVLSQGPHRMDWESGRLARRDGCSSSPSRLTGPRDSCFRSPQPDRSPAPKTADVTPARAINWRNLSTPEEGSTRAWGRAATAPPKNEKPSTPVAEAVESSSTELSSNSSSNSSPSPQIQLLKRPKMLFDPKTGGMMNAKDKAASGKRQAGSRNGVKDRDGTDTAGIPRSNSASRRSNEKLGTDFNAAPTTSVIAVNSVQEVVVEDAAKASKDSSSVSSGEVLPEPTADKLSTKESNTKRAPKWTTTTKDPTHRESGYREKRRDSRNPAANVRDSSRPNNGKTRNDRAGSSTNKPARRRTNRKVTDLQSSQVTPQTIEMLKQISEGSTGGVVVLTDEQKGIEVSSEDRGFETVKSRRAVLNEKKQLRQRLASNELKSTIGEQQSKGEQVQETISMSSKAVDVQLTSNPRGKAANSRRNAEQRKPKSKTKQPKQAKSKHMPVKTADSAEAKQPASPAKPTEQVAGEAPTESTVSKKRLQYVKVVPAMEEKREQNPGREKKIQGSSTRKSSDRKPSSSSAGNYQKQEPTKRAAQKVSTRGSVAKTKPKQVRQVYVVKTPAPASSASSTAA</sequence>
<evidence type="ECO:0000256" key="1">
    <source>
        <dbReference type="SAM" id="MobiDB-lite"/>
    </source>
</evidence>
<protein>
    <recommendedName>
        <fullName evidence="4">BAT2 N-terminal domain-containing protein</fullName>
    </recommendedName>
</protein>
<feature type="compositionally biased region" description="Low complexity" evidence="1">
    <location>
        <begin position="416"/>
        <end position="434"/>
    </location>
</feature>
<feature type="compositionally biased region" description="Basic and acidic residues" evidence="1">
    <location>
        <begin position="567"/>
        <end position="583"/>
    </location>
</feature>
<dbReference type="EMBL" id="ANJA01000663">
    <property type="protein sequence ID" value="ETO82629.1"/>
    <property type="molecule type" value="Genomic_DNA"/>
</dbReference>
<feature type="region of interest" description="Disordered" evidence="1">
    <location>
        <begin position="240"/>
        <end position="303"/>
    </location>
</feature>
<organism evidence="2 3">
    <name type="scientific">Phytophthora nicotianae P1976</name>
    <dbReference type="NCBI Taxonomy" id="1317066"/>
    <lineage>
        <taxon>Eukaryota</taxon>
        <taxon>Sar</taxon>
        <taxon>Stramenopiles</taxon>
        <taxon>Oomycota</taxon>
        <taxon>Peronosporomycetes</taxon>
        <taxon>Peronosporales</taxon>
        <taxon>Peronosporaceae</taxon>
        <taxon>Phytophthora</taxon>
    </lineage>
</organism>
<feature type="compositionally biased region" description="Basic and acidic residues" evidence="1">
    <location>
        <begin position="166"/>
        <end position="186"/>
    </location>
</feature>
<dbReference type="AlphaFoldDB" id="A0A081AUR8"/>
<evidence type="ECO:0000313" key="2">
    <source>
        <dbReference type="EMBL" id="ETO82629.1"/>
    </source>
</evidence>
<dbReference type="OrthoDB" id="168487at2759"/>
<feature type="region of interest" description="Disordered" evidence="1">
    <location>
        <begin position="692"/>
        <end position="885"/>
    </location>
</feature>
<comment type="caution">
    <text evidence="2">The sequence shown here is derived from an EMBL/GenBank/DDBJ whole genome shotgun (WGS) entry which is preliminary data.</text>
</comment>
<feature type="region of interest" description="Disordered" evidence="1">
    <location>
        <begin position="523"/>
        <end position="630"/>
    </location>
</feature>
<proteinExistence type="predicted"/>
<feature type="compositionally biased region" description="Polar residues" evidence="1">
    <location>
        <begin position="285"/>
        <end position="297"/>
    </location>
</feature>
<feature type="region of interest" description="Disordered" evidence="1">
    <location>
        <begin position="318"/>
        <end position="509"/>
    </location>
</feature>
<feature type="compositionally biased region" description="Basic and acidic residues" evidence="1">
    <location>
        <begin position="240"/>
        <end position="266"/>
    </location>
</feature>
<evidence type="ECO:0008006" key="4">
    <source>
        <dbReference type="Google" id="ProtNLM"/>
    </source>
</evidence>
<feature type="compositionally biased region" description="Polar residues" evidence="1">
    <location>
        <begin position="594"/>
        <end position="611"/>
    </location>
</feature>
<feature type="compositionally biased region" description="Basic residues" evidence="1">
    <location>
        <begin position="741"/>
        <end position="757"/>
    </location>
</feature>
<evidence type="ECO:0000313" key="3">
    <source>
        <dbReference type="Proteomes" id="UP000028582"/>
    </source>
</evidence>
<feature type="compositionally biased region" description="Polar residues" evidence="1">
    <location>
        <begin position="196"/>
        <end position="205"/>
    </location>
</feature>
<feature type="compositionally biased region" description="Polar residues" evidence="1">
    <location>
        <begin position="692"/>
        <end position="725"/>
    </location>
</feature>
<reference evidence="2 3" key="1">
    <citation type="submission" date="2013-11" db="EMBL/GenBank/DDBJ databases">
        <title>The Genome Sequence of Phytophthora parasitica P1976.</title>
        <authorList>
            <consortium name="The Broad Institute Genomics Platform"/>
            <person name="Russ C."/>
            <person name="Tyler B."/>
            <person name="Panabieres F."/>
            <person name="Shan W."/>
            <person name="Tripathy S."/>
            <person name="Grunwald N."/>
            <person name="Machado M."/>
            <person name="Johnson C.S."/>
            <person name="Walker B."/>
            <person name="Young S."/>
            <person name="Zeng Q."/>
            <person name="Gargeya S."/>
            <person name="Fitzgerald M."/>
            <person name="Haas B."/>
            <person name="Abouelleil A."/>
            <person name="Allen A.W."/>
            <person name="Alvarado L."/>
            <person name="Arachchi H.M."/>
            <person name="Berlin A.M."/>
            <person name="Chapman S.B."/>
            <person name="Gainer-Dewar J."/>
            <person name="Goldberg J."/>
            <person name="Griggs A."/>
            <person name="Gujja S."/>
            <person name="Hansen M."/>
            <person name="Howarth C."/>
            <person name="Imamovic A."/>
            <person name="Ireland A."/>
            <person name="Larimer J."/>
            <person name="McCowan C."/>
            <person name="Murphy C."/>
            <person name="Pearson M."/>
            <person name="Poon T.W."/>
            <person name="Priest M."/>
            <person name="Roberts A."/>
            <person name="Saif S."/>
            <person name="Shea T."/>
            <person name="Sisk P."/>
            <person name="Sykes S."/>
            <person name="Wortman J."/>
            <person name="Nusbaum C."/>
            <person name="Birren B."/>
        </authorList>
    </citation>
    <scope>NUCLEOTIDE SEQUENCE [LARGE SCALE GENOMIC DNA]</scope>
    <source>
        <strain evidence="2 3">P1976</strain>
    </source>
</reference>
<feature type="compositionally biased region" description="Basic and acidic residues" evidence="1">
    <location>
        <begin position="318"/>
        <end position="340"/>
    </location>
</feature>
<feature type="compositionally biased region" description="Basic and acidic residues" evidence="1">
    <location>
        <begin position="803"/>
        <end position="817"/>
    </location>
</feature>
<name>A0A081AUR8_PHYNI</name>
<feature type="region of interest" description="Disordered" evidence="1">
    <location>
        <begin position="158"/>
        <end position="212"/>
    </location>
</feature>
<dbReference type="Proteomes" id="UP000028582">
    <property type="component" value="Unassembled WGS sequence"/>
</dbReference>
<gene>
    <name evidence="2" type="ORF">F444_03254</name>
</gene>
<feature type="compositionally biased region" description="Basic and acidic residues" evidence="1">
    <location>
        <begin position="544"/>
        <end position="555"/>
    </location>
</feature>
<feature type="compositionally biased region" description="Low complexity" evidence="1">
    <location>
        <begin position="873"/>
        <end position="885"/>
    </location>
</feature>
<feature type="compositionally biased region" description="Basic and acidic residues" evidence="1">
    <location>
        <begin position="273"/>
        <end position="283"/>
    </location>
</feature>
<accession>A0A081AUR8</accession>